<keyword evidence="4" id="KW-0521">NADP</keyword>
<dbReference type="AlphaFoldDB" id="A0A261VKK1"/>
<dbReference type="InterPro" id="IPR001155">
    <property type="entry name" value="OxRdtase_FMN_N"/>
</dbReference>
<dbReference type="PANTHER" id="PTHR43303:SF4">
    <property type="entry name" value="NADPH DEHYDROGENASE C23G7.10C-RELATED"/>
    <property type="match status" value="1"/>
</dbReference>
<evidence type="ECO:0000313" key="8">
    <source>
        <dbReference type="Proteomes" id="UP000215633"/>
    </source>
</evidence>
<evidence type="ECO:0000256" key="4">
    <source>
        <dbReference type="ARBA" id="ARBA00022857"/>
    </source>
</evidence>
<keyword evidence="8" id="KW-1185">Reference proteome</keyword>
<reference evidence="8" key="1">
    <citation type="submission" date="2017-05" db="EMBL/GenBank/DDBJ databases">
        <title>Complete and WGS of Bordetella genogroups.</title>
        <authorList>
            <person name="Spilker T."/>
            <person name="Lipuma J."/>
        </authorList>
    </citation>
    <scope>NUCLEOTIDE SEQUENCE [LARGE SCALE GENOMIC DNA]</scope>
    <source>
        <strain evidence="8">AU8256</strain>
    </source>
</reference>
<evidence type="ECO:0000256" key="5">
    <source>
        <dbReference type="ARBA" id="ARBA00023002"/>
    </source>
</evidence>
<dbReference type="Gene3D" id="3.20.20.70">
    <property type="entry name" value="Aldolase class I"/>
    <property type="match status" value="1"/>
</dbReference>
<protein>
    <submittedName>
        <fullName evidence="7">Oxidoreductase</fullName>
    </submittedName>
</protein>
<dbReference type="InterPro" id="IPR013785">
    <property type="entry name" value="Aldolase_TIM"/>
</dbReference>
<accession>A0A261VKK1</accession>
<dbReference type="SUPFAM" id="SSF51395">
    <property type="entry name" value="FMN-linked oxidoreductases"/>
    <property type="match status" value="1"/>
</dbReference>
<dbReference type="EMBL" id="NEVT01000007">
    <property type="protein sequence ID" value="OZI73703.1"/>
    <property type="molecule type" value="Genomic_DNA"/>
</dbReference>
<feature type="domain" description="NADH:flavin oxidoreductase/NADH oxidase N-terminal" evidence="6">
    <location>
        <begin position="5"/>
        <end position="340"/>
    </location>
</feature>
<sequence length="358" mass="38344">MPSLLFTPLQLRSVTFKNRIGVAPMCQYSCRDGLASNWHLVHLGSRAVGGAGMVMVEASAVSPEGRISPADLGIWSDAHAAALAPIAQFIAEQGAVPAIQLAHAGRKGSTQVPWQGRQAVAPEQGGWPVRAPSPVPFNDVYPLPAEMSEADITQVVDDFAAAAQRSRAAGMQVVELHMGHGYLMHQFLSPLSNRRADAYGGSFDARIRAPLRVAAAVREAWPRDLPLFVRLSATDWLEGGWDVAQSVELARRMKALGVDLVDCSSGSIVPGSQGEAAPGYQVPLAERIRREAEVATAAVGLITQAAQAEQILRDGSADMVLLARELLRDPYWPLRAAAELDAPTQWPVQYLRAVAARG</sequence>
<comment type="caution">
    <text evidence="7">The sequence shown here is derived from an EMBL/GenBank/DDBJ whole genome shotgun (WGS) entry which is preliminary data.</text>
</comment>
<keyword evidence="3" id="KW-0288">FMN</keyword>
<evidence type="ECO:0000256" key="2">
    <source>
        <dbReference type="ARBA" id="ARBA00022630"/>
    </source>
</evidence>
<dbReference type="RefSeq" id="WP_094807429.1">
    <property type="nucleotide sequence ID" value="NZ_NEVT01000007.1"/>
</dbReference>
<name>A0A261VKK1_9BORD</name>
<keyword evidence="5" id="KW-0560">Oxidoreductase</keyword>
<dbReference type="GO" id="GO:0010181">
    <property type="term" value="F:FMN binding"/>
    <property type="evidence" value="ECO:0007669"/>
    <property type="project" value="InterPro"/>
</dbReference>
<organism evidence="7 8">
    <name type="scientific">Bordetella genomosp. 2</name>
    <dbReference type="NCBI Taxonomy" id="1983456"/>
    <lineage>
        <taxon>Bacteria</taxon>
        <taxon>Pseudomonadati</taxon>
        <taxon>Pseudomonadota</taxon>
        <taxon>Betaproteobacteria</taxon>
        <taxon>Burkholderiales</taxon>
        <taxon>Alcaligenaceae</taxon>
        <taxon>Bordetella</taxon>
    </lineage>
</organism>
<dbReference type="Proteomes" id="UP000215633">
    <property type="component" value="Unassembled WGS sequence"/>
</dbReference>
<dbReference type="Pfam" id="PF00724">
    <property type="entry name" value="Oxidored_FMN"/>
    <property type="match status" value="1"/>
</dbReference>
<dbReference type="PANTHER" id="PTHR43303">
    <property type="entry name" value="NADPH DEHYDROGENASE C23G7.10C-RELATED"/>
    <property type="match status" value="1"/>
</dbReference>
<keyword evidence="2" id="KW-0285">Flavoprotein</keyword>
<proteinExistence type="predicted"/>
<evidence type="ECO:0000313" key="7">
    <source>
        <dbReference type="EMBL" id="OZI73703.1"/>
    </source>
</evidence>
<evidence type="ECO:0000256" key="1">
    <source>
        <dbReference type="ARBA" id="ARBA00001917"/>
    </source>
</evidence>
<dbReference type="GO" id="GO:0050661">
    <property type="term" value="F:NADP binding"/>
    <property type="evidence" value="ECO:0007669"/>
    <property type="project" value="InterPro"/>
</dbReference>
<dbReference type="CDD" id="cd02932">
    <property type="entry name" value="OYE_YqiM_FMN"/>
    <property type="match status" value="1"/>
</dbReference>
<dbReference type="InterPro" id="IPR044152">
    <property type="entry name" value="YqjM-like"/>
</dbReference>
<gene>
    <name evidence="7" type="ORF">CAL24_17800</name>
</gene>
<dbReference type="GO" id="GO:0003959">
    <property type="term" value="F:NADPH dehydrogenase activity"/>
    <property type="evidence" value="ECO:0007669"/>
    <property type="project" value="InterPro"/>
</dbReference>
<comment type="cofactor">
    <cofactor evidence="1">
        <name>FMN</name>
        <dbReference type="ChEBI" id="CHEBI:58210"/>
    </cofactor>
</comment>
<evidence type="ECO:0000256" key="3">
    <source>
        <dbReference type="ARBA" id="ARBA00022643"/>
    </source>
</evidence>
<evidence type="ECO:0000259" key="6">
    <source>
        <dbReference type="Pfam" id="PF00724"/>
    </source>
</evidence>